<dbReference type="InterPro" id="IPR013083">
    <property type="entry name" value="Znf_RING/FYVE/PHD"/>
</dbReference>
<dbReference type="PROSITE" id="PS50089">
    <property type="entry name" value="ZF_RING_2"/>
    <property type="match status" value="1"/>
</dbReference>
<keyword evidence="7" id="KW-0325">Glycoprotein</keyword>
<organism evidence="12 13">
    <name type="scientific">Rotaria sordida</name>
    <dbReference type="NCBI Taxonomy" id="392033"/>
    <lineage>
        <taxon>Eukaryota</taxon>
        <taxon>Metazoa</taxon>
        <taxon>Spiralia</taxon>
        <taxon>Gnathifera</taxon>
        <taxon>Rotifera</taxon>
        <taxon>Eurotatoria</taxon>
        <taxon>Bdelloidea</taxon>
        <taxon>Philodinida</taxon>
        <taxon>Philodinidae</taxon>
        <taxon>Rotaria</taxon>
    </lineage>
</organism>
<keyword evidence="5 8" id="KW-0863">Zinc-finger</keyword>
<evidence type="ECO:0000256" key="1">
    <source>
        <dbReference type="ARBA" id="ARBA00006672"/>
    </source>
</evidence>
<dbReference type="SMART" id="SM00191">
    <property type="entry name" value="Int_alpha"/>
    <property type="match status" value="5"/>
</dbReference>
<evidence type="ECO:0000256" key="9">
    <source>
        <dbReference type="SAM" id="MobiDB-lite"/>
    </source>
</evidence>
<evidence type="ECO:0000256" key="3">
    <source>
        <dbReference type="ARBA" id="ARBA00022729"/>
    </source>
</evidence>
<dbReference type="PROSITE" id="PS50143">
    <property type="entry name" value="BIR_REPEAT_2"/>
    <property type="match status" value="3"/>
</dbReference>
<dbReference type="Gene3D" id="3.30.40.10">
    <property type="entry name" value="Zinc/RING finger domain, C3HC4 (zinc finger)"/>
    <property type="match status" value="2"/>
</dbReference>
<feature type="domain" description="RING-type" evidence="11">
    <location>
        <begin position="1290"/>
        <end position="1325"/>
    </location>
</feature>
<keyword evidence="6" id="KW-0862">Zinc</keyword>
<proteinExistence type="inferred from homology"/>
<dbReference type="InterPro" id="IPR001841">
    <property type="entry name" value="Znf_RING"/>
</dbReference>
<dbReference type="Gene3D" id="2.30.30.100">
    <property type="match status" value="10"/>
</dbReference>
<dbReference type="Gene3D" id="1.10.1170.10">
    <property type="entry name" value="Inhibitor Of Apoptosis Protein (2mihbC-IAP-1), Chain A"/>
    <property type="match status" value="3"/>
</dbReference>
<accession>A0A814QEW1</accession>
<dbReference type="InterPro" id="IPR001370">
    <property type="entry name" value="BIR_rpt"/>
</dbReference>
<evidence type="ECO:0000256" key="6">
    <source>
        <dbReference type="ARBA" id="ARBA00022833"/>
    </source>
</evidence>
<evidence type="ECO:0000256" key="5">
    <source>
        <dbReference type="ARBA" id="ARBA00022771"/>
    </source>
</evidence>
<dbReference type="Pfam" id="PF13920">
    <property type="entry name" value="zf-C3HC4_3"/>
    <property type="match status" value="1"/>
</dbReference>
<dbReference type="Proteomes" id="UP000663864">
    <property type="component" value="Unassembled WGS sequence"/>
</dbReference>
<dbReference type="EMBL" id="CAJNOT010000962">
    <property type="protein sequence ID" value="CAF1118128.1"/>
    <property type="molecule type" value="Genomic_DNA"/>
</dbReference>
<reference evidence="12" key="1">
    <citation type="submission" date="2021-02" db="EMBL/GenBank/DDBJ databases">
        <authorList>
            <person name="Nowell W R."/>
        </authorList>
    </citation>
    <scope>NUCLEOTIDE SEQUENCE</scope>
</reference>
<keyword evidence="3 10" id="KW-0732">Signal</keyword>
<gene>
    <name evidence="12" type="ORF">ZHD862_LOCUS18481</name>
</gene>
<dbReference type="InterPro" id="IPR013519">
    <property type="entry name" value="Int_alpha_beta-p"/>
</dbReference>
<evidence type="ECO:0000256" key="2">
    <source>
        <dbReference type="ARBA" id="ARBA00022723"/>
    </source>
</evidence>
<comment type="similarity">
    <text evidence="1">Belongs to the IAP family.</text>
</comment>
<feature type="compositionally biased region" description="Low complexity" evidence="9">
    <location>
        <begin position="1240"/>
        <end position="1261"/>
    </location>
</feature>
<dbReference type="PANTHER" id="PTHR46580:SF2">
    <property type="entry name" value="MAM DOMAIN-CONTAINING PROTEIN"/>
    <property type="match status" value="1"/>
</dbReference>
<dbReference type="Pfam" id="PF13517">
    <property type="entry name" value="FG-GAP_3"/>
    <property type="match status" value="5"/>
</dbReference>
<dbReference type="Pfam" id="PF00653">
    <property type="entry name" value="BIR"/>
    <property type="match status" value="3"/>
</dbReference>
<dbReference type="SMART" id="SM00238">
    <property type="entry name" value="BIR"/>
    <property type="match status" value="3"/>
</dbReference>
<evidence type="ECO:0000256" key="10">
    <source>
        <dbReference type="SAM" id="SignalP"/>
    </source>
</evidence>
<evidence type="ECO:0000313" key="12">
    <source>
        <dbReference type="EMBL" id="CAF1118128.1"/>
    </source>
</evidence>
<dbReference type="GO" id="GO:0008270">
    <property type="term" value="F:zinc ion binding"/>
    <property type="evidence" value="ECO:0007669"/>
    <property type="project" value="UniProtKB-KW"/>
</dbReference>
<dbReference type="InterPro" id="IPR013517">
    <property type="entry name" value="FG-GAP"/>
</dbReference>
<evidence type="ECO:0000256" key="4">
    <source>
        <dbReference type="ARBA" id="ARBA00022737"/>
    </source>
</evidence>
<dbReference type="PANTHER" id="PTHR46580">
    <property type="entry name" value="SENSOR KINASE-RELATED"/>
    <property type="match status" value="1"/>
</dbReference>
<feature type="compositionally biased region" description="Polar residues" evidence="9">
    <location>
        <begin position="1262"/>
        <end position="1271"/>
    </location>
</feature>
<keyword evidence="2" id="KW-0479">Metal-binding</keyword>
<evidence type="ECO:0000256" key="8">
    <source>
        <dbReference type="PROSITE-ProRule" id="PRU00175"/>
    </source>
</evidence>
<dbReference type="SUPFAM" id="SSF57924">
    <property type="entry name" value="Inhibitor of apoptosis (IAP) repeat"/>
    <property type="match status" value="4"/>
</dbReference>
<dbReference type="SUPFAM" id="SSF69318">
    <property type="entry name" value="Integrin alpha N-terminal domain"/>
    <property type="match status" value="2"/>
</dbReference>
<keyword evidence="4" id="KW-0677">Repeat</keyword>
<feature type="signal peptide" evidence="10">
    <location>
        <begin position="1"/>
        <end position="19"/>
    </location>
</feature>
<evidence type="ECO:0000259" key="11">
    <source>
        <dbReference type="PROSITE" id="PS50089"/>
    </source>
</evidence>
<evidence type="ECO:0000313" key="13">
    <source>
        <dbReference type="Proteomes" id="UP000663864"/>
    </source>
</evidence>
<name>A0A814QEW1_9BILA</name>
<evidence type="ECO:0000256" key="7">
    <source>
        <dbReference type="ARBA" id="ARBA00023180"/>
    </source>
</evidence>
<dbReference type="FunFam" id="1.10.1170.10:FF:000002">
    <property type="entry name" value="Baculoviral IAP repeat containing 7"/>
    <property type="match status" value="1"/>
</dbReference>
<protein>
    <recommendedName>
        <fullName evidence="11">RING-type domain-containing protein</fullName>
    </recommendedName>
</protein>
<comment type="caution">
    <text evidence="12">The sequence shown here is derived from an EMBL/GenBank/DDBJ whole genome shotgun (WGS) entry which is preliminary data.</text>
</comment>
<feature type="chain" id="PRO_5032419135" description="RING-type domain-containing protein" evidence="10">
    <location>
        <begin position="20"/>
        <end position="1336"/>
    </location>
</feature>
<dbReference type="CDD" id="cd00022">
    <property type="entry name" value="BIR"/>
    <property type="match status" value="2"/>
</dbReference>
<dbReference type="InterPro" id="IPR028994">
    <property type="entry name" value="Integrin_alpha_N"/>
</dbReference>
<sequence>MITNIFTIIGILVVYFTAPKSPVAKCELNFKATARNPIDYKSGPRSVAMGDFNNDTWLDIAVANYAADSISLYFGYGDGTVASPVTFSTGYGSAPYMIAVGDFDNDHRLDLAIANFGTNSVGVLLRFQNGTFMSQTVLSVASSRPIWIHVADLNNDAALDIVTANYGTHSVSIFYGYRNGSFSNPSTFSTGYDSFPFAVVSGDFNNDKQMDLAIANYGTNNVGILLGTSNSTFANQITFSTGPNSHPYSLAVGHLNDDAKLDIAIANYGNNSVGVLLGHGNGAFMSQMTYSLSAASPYSIGIGDFNNDNRMDLVVTNNGTNNTALLVGYGNGTFASPKMYSTGSSSSISIAIGDLNRDNRLDIVIINNDTSTISIMLGYDEFFPIQRTYSTSSVPYSVAVGNFNNNTRLDIVVAIYGDNTISVLLGYANGTFANQTKYSTGSAPISTAVGDFNNDTHLDIVIANLYGYTVSVFLGYGNGSFANQMKYSTGSQPLSAAVGDFNNDTHLDIVVANSDDNTISVLLGYGNGSFANQTTYSTGSLPSSAAVGNFNNDIHLDIVVANWGDKTISVLLGYGNGSFVNQMKHSTGHQPWSVAVGDFNNNTRLDIVVANAGDNTVSVFLGYGNGSFANQTTYSTGSKPESVAVVDVCKQLKKQSVHSSILINAAGFTYTGIDDTARCLICGLEVSEWTAHMNPFTVHVQQSPNCSFVQSIVSKNRMNFSSSDGSITENQNFELSQHKKIDQKIDYCLIEVEIMKEIRCRTFSHWPHQNVLSRTQMISAGFFYCNVGDRVICLYCNLICQQWTPHTDDPEEVHQTLSPLCPYVLFLLKTHQTSTVSILNDRTNNRAVTSNLLRFNEIVQASASHRAYIEISKRQTSFNSWPQEELPSVDDLVRAGFFYTGSKTIVTCFYCNGSLQNWGPKDNPLIEHVRWFPLCAYAKQLCDDELYRKIQESKRIHQENDFATDCDLLIACIILQKQIDHINGRQENIIVPSIKMKMIREIEQFSSSSFTSTSNEPFLSNSSNTNNTIESKSTIAMIDNYTKTETKASSTTDLASSNLCILCLTEDKHLACLPCGHLATCVPCDNPLIEHVRWFPLCAYAKQLCDDELYRKVQESKRIHQERTRTNQIEKNGNFSNDHSTNNSQLVIPDENTLSRFVAARLDLPISQSLLNQNFKLSVIKRCWEDQLRLKQNDFTTDCDLLIACIILQKQIDHINGRQENIIIPSIKMKIIREKEQSGSSLSSTPPMNKSSSSNSSNINNTVESKSTIATTDNQSKTSLTTDIVSSNLCILCLTEDKRLACMPCGHLATCVQCGHSLRTCPVCRKEIEAFVRIYI</sequence>
<feature type="region of interest" description="Disordered" evidence="9">
    <location>
        <begin position="1235"/>
        <end position="1271"/>
    </location>
</feature>